<feature type="compositionally biased region" description="Basic residues" evidence="1">
    <location>
        <begin position="145"/>
        <end position="154"/>
    </location>
</feature>
<dbReference type="OrthoDB" id="8192083at2759"/>
<protein>
    <submittedName>
        <fullName evidence="2">Uncharacterized protein</fullName>
    </submittedName>
</protein>
<name>A0A653DJ79_CALMS</name>
<dbReference type="Proteomes" id="UP000410492">
    <property type="component" value="Unassembled WGS sequence"/>
</dbReference>
<organism evidence="2 3">
    <name type="scientific">Callosobruchus maculatus</name>
    <name type="common">Southern cowpea weevil</name>
    <name type="synonym">Pulse bruchid</name>
    <dbReference type="NCBI Taxonomy" id="64391"/>
    <lineage>
        <taxon>Eukaryota</taxon>
        <taxon>Metazoa</taxon>
        <taxon>Ecdysozoa</taxon>
        <taxon>Arthropoda</taxon>
        <taxon>Hexapoda</taxon>
        <taxon>Insecta</taxon>
        <taxon>Pterygota</taxon>
        <taxon>Neoptera</taxon>
        <taxon>Endopterygota</taxon>
        <taxon>Coleoptera</taxon>
        <taxon>Polyphaga</taxon>
        <taxon>Cucujiformia</taxon>
        <taxon>Chrysomeloidea</taxon>
        <taxon>Chrysomelidae</taxon>
        <taxon>Bruchinae</taxon>
        <taxon>Bruchini</taxon>
        <taxon>Callosobruchus</taxon>
    </lineage>
</organism>
<evidence type="ECO:0000313" key="3">
    <source>
        <dbReference type="Proteomes" id="UP000410492"/>
    </source>
</evidence>
<gene>
    <name evidence="2" type="ORF">CALMAC_LOCUS18021</name>
</gene>
<proteinExistence type="predicted"/>
<accession>A0A653DJ79</accession>
<sequence>MSVLVYLGPGGSSSSGGGAGGLGGLGGLTDILSQIDLPGLLRGVNSIVKLVGVFCPPLSQVLDNVIQNVTSTAFRVFGRAILQSGGLGGSSNSGGNGGQKVSVVLPTFPPDEYDDEEEQESTTAAGSDKGNDQIKDSSNEFPPLARRRTMRATR</sequence>
<feature type="region of interest" description="Disordered" evidence="1">
    <location>
        <begin position="88"/>
        <end position="154"/>
    </location>
</feature>
<evidence type="ECO:0000313" key="2">
    <source>
        <dbReference type="EMBL" id="VEN60266.1"/>
    </source>
</evidence>
<feature type="compositionally biased region" description="Basic and acidic residues" evidence="1">
    <location>
        <begin position="129"/>
        <end position="138"/>
    </location>
</feature>
<keyword evidence="3" id="KW-1185">Reference proteome</keyword>
<dbReference type="AlphaFoldDB" id="A0A653DJ79"/>
<reference evidence="2 3" key="1">
    <citation type="submission" date="2019-01" db="EMBL/GenBank/DDBJ databases">
        <authorList>
            <person name="Sayadi A."/>
        </authorList>
    </citation>
    <scope>NUCLEOTIDE SEQUENCE [LARGE SCALE GENOMIC DNA]</scope>
</reference>
<feature type="compositionally biased region" description="Gly residues" evidence="1">
    <location>
        <begin position="88"/>
        <end position="98"/>
    </location>
</feature>
<feature type="compositionally biased region" description="Acidic residues" evidence="1">
    <location>
        <begin position="111"/>
        <end position="120"/>
    </location>
</feature>
<dbReference type="EMBL" id="CAACVG010012435">
    <property type="protein sequence ID" value="VEN60266.1"/>
    <property type="molecule type" value="Genomic_DNA"/>
</dbReference>
<evidence type="ECO:0000256" key="1">
    <source>
        <dbReference type="SAM" id="MobiDB-lite"/>
    </source>
</evidence>